<dbReference type="InterPro" id="IPR022384">
    <property type="entry name" value="FormiminoTrfase_cat_dom_sf"/>
</dbReference>
<dbReference type="Proteomes" id="UP000297597">
    <property type="component" value="Unassembled WGS sequence"/>
</dbReference>
<comment type="caution">
    <text evidence="1">The sequence shown here is derived from an EMBL/GenBank/DDBJ whole genome shotgun (WGS) entry which is preliminary data.</text>
</comment>
<dbReference type="Gene3D" id="3.30.70.670">
    <property type="entry name" value="Formiminotransferase, C-terminal subdomain"/>
    <property type="match status" value="1"/>
</dbReference>
<dbReference type="EMBL" id="QFFZ01000014">
    <property type="protein sequence ID" value="TEB11454.1"/>
    <property type="molecule type" value="Genomic_DNA"/>
</dbReference>
<keyword evidence="2" id="KW-1185">Reference proteome</keyword>
<sequence>MSEIVGLVPQEALIDAVEFYLQLENFQKDQIL</sequence>
<evidence type="ECO:0000313" key="2">
    <source>
        <dbReference type="Proteomes" id="UP000297597"/>
    </source>
</evidence>
<dbReference type="SUPFAM" id="SSF55116">
    <property type="entry name" value="Formiminotransferase domain of formiminotransferase-cyclodeaminase"/>
    <property type="match status" value="1"/>
</dbReference>
<dbReference type="GO" id="GO:0005542">
    <property type="term" value="F:folic acid binding"/>
    <property type="evidence" value="ECO:0007669"/>
    <property type="project" value="InterPro"/>
</dbReference>
<dbReference type="GO" id="GO:0016740">
    <property type="term" value="F:transferase activity"/>
    <property type="evidence" value="ECO:0007669"/>
    <property type="project" value="InterPro"/>
</dbReference>
<organism evidence="1 2">
    <name type="scientific">Pelotomaculum propionicicum</name>
    <dbReference type="NCBI Taxonomy" id="258475"/>
    <lineage>
        <taxon>Bacteria</taxon>
        <taxon>Bacillati</taxon>
        <taxon>Bacillota</taxon>
        <taxon>Clostridia</taxon>
        <taxon>Eubacteriales</taxon>
        <taxon>Desulfotomaculaceae</taxon>
        <taxon>Pelotomaculum</taxon>
    </lineage>
</organism>
<accession>A0A4Y7RR17</accession>
<name>A0A4Y7RR17_9FIRM</name>
<evidence type="ECO:0000313" key="1">
    <source>
        <dbReference type="EMBL" id="TEB11454.1"/>
    </source>
</evidence>
<dbReference type="InterPro" id="IPR037070">
    <property type="entry name" value="Formiminotransferase_C_sf"/>
</dbReference>
<proteinExistence type="predicted"/>
<dbReference type="AlphaFoldDB" id="A0A4Y7RR17"/>
<protein>
    <submittedName>
        <fullName evidence="1">Uncharacterized protein</fullName>
    </submittedName>
</protein>
<gene>
    <name evidence="1" type="ORF">Pmgp_01642</name>
</gene>
<reference evidence="1 2" key="1">
    <citation type="journal article" date="2018" name="Environ. Microbiol.">
        <title>Novel energy conservation strategies and behaviour of Pelotomaculum schinkii driving syntrophic propionate catabolism.</title>
        <authorList>
            <person name="Hidalgo-Ahumada C.A.P."/>
            <person name="Nobu M.K."/>
            <person name="Narihiro T."/>
            <person name="Tamaki H."/>
            <person name="Liu W.T."/>
            <person name="Kamagata Y."/>
            <person name="Stams A.J.M."/>
            <person name="Imachi H."/>
            <person name="Sousa D.Z."/>
        </authorList>
    </citation>
    <scope>NUCLEOTIDE SEQUENCE [LARGE SCALE GENOMIC DNA]</scope>
    <source>
        <strain evidence="1 2">MGP</strain>
    </source>
</reference>
<dbReference type="RefSeq" id="WP_243119777.1">
    <property type="nucleotide sequence ID" value="NZ_QFFZ01000014.1"/>
</dbReference>